<name>A0ACB9C8Q6_9ASTR</name>
<accession>A0ACB9C8Q6</accession>
<organism evidence="1 2">
    <name type="scientific">Smallanthus sonchifolius</name>
    <dbReference type="NCBI Taxonomy" id="185202"/>
    <lineage>
        <taxon>Eukaryota</taxon>
        <taxon>Viridiplantae</taxon>
        <taxon>Streptophyta</taxon>
        <taxon>Embryophyta</taxon>
        <taxon>Tracheophyta</taxon>
        <taxon>Spermatophyta</taxon>
        <taxon>Magnoliopsida</taxon>
        <taxon>eudicotyledons</taxon>
        <taxon>Gunneridae</taxon>
        <taxon>Pentapetalae</taxon>
        <taxon>asterids</taxon>
        <taxon>campanulids</taxon>
        <taxon>Asterales</taxon>
        <taxon>Asteraceae</taxon>
        <taxon>Asteroideae</taxon>
        <taxon>Heliantheae alliance</taxon>
        <taxon>Millerieae</taxon>
        <taxon>Smallanthus</taxon>
    </lineage>
</organism>
<evidence type="ECO:0000313" key="2">
    <source>
        <dbReference type="Proteomes" id="UP001056120"/>
    </source>
</evidence>
<proteinExistence type="predicted"/>
<dbReference type="EMBL" id="CM042038">
    <property type="protein sequence ID" value="KAI3730664.1"/>
    <property type="molecule type" value="Genomic_DNA"/>
</dbReference>
<dbReference type="Proteomes" id="UP001056120">
    <property type="component" value="Linkage Group LG21"/>
</dbReference>
<reference evidence="1 2" key="2">
    <citation type="journal article" date="2022" name="Mol. Ecol. Resour.">
        <title>The genomes of chicory, endive, great burdock and yacon provide insights into Asteraceae paleo-polyploidization history and plant inulin production.</title>
        <authorList>
            <person name="Fan W."/>
            <person name="Wang S."/>
            <person name="Wang H."/>
            <person name="Wang A."/>
            <person name="Jiang F."/>
            <person name="Liu H."/>
            <person name="Zhao H."/>
            <person name="Xu D."/>
            <person name="Zhang Y."/>
        </authorList>
    </citation>
    <scope>NUCLEOTIDE SEQUENCE [LARGE SCALE GENOMIC DNA]</scope>
    <source>
        <strain evidence="2">cv. Yunnan</strain>
        <tissue evidence="1">Leaves</tissue>
    </source>
</reference>
<protein>
    <submittedName>
        <fullName evidence="1">Uncharacterized protein</fullName>
    </submittedName>
</protein>
<evidence type="ECO:0000313" key="1">
    <source>
        <dbReference type="EMBL" id="KAI3730664.1"/>
    </source>
</evidence>
<sequence>MSTPWHPSPAQPSLLKSSKPPSTKTGGSDPTWNFLMNFTVYEARLRNRLTLVVKINAVRMFVDKKLVEVRVPIKELLEGVETEFMRAVSYPVKGRHGEMKGVVSFSYRVGKILVNAPRNAAVRGSSSSATAGLSTGVLVGLALGSVANSCGCGGGGGGSCANKTKSPTLIRSEGKGGFYPPQRTSVASPVLPLLCYAAFSPSDSQSPALSLSTVYHILVSGLGCLYNHNAS</sequence>
<comment type="caution">
    <text evidence="1">The sequence shown here is derived from an EMBL/GenBank/DDBJ whole genome shotgun (WGS) entry which is preliminary data.</text>
</comment>
<gene>
    <name evidence="1" type="ORF">L1987_61836</name>
</gene>
<reference evidence="2" key="1">
    <citation type="journal article" date="2022" name="Mol. Ecol. Resour.">
        <title>The genomes of chicory, endive, great burdock and yacon provide insights into Asteraceae palaeo-polyploidization history and plant inulin production.</title>
        <authorList>
            <person name="Fan W."/>
            <person name="Wang S."/>
            <person name="Wang H."/>
            <person name="Wang A."/>
            <person name="Jiang F."/>
            <person name="Liu H."/>
            <person name="Zhao H."/>
            <person name="Xu D."/>
            <person name="Zhang Y."/>
        </authorList>
    </citation>
    <scope>NUCLEOTIDE SEQUENCE [LARGE SCALE GENOMIC DNA]</scope>
    <source>
        <strain evidence="2">cv. Yunnan</strain>
    </source>
</reference>
<keyword evidence="2" id="KW-1185">Reference proteome</keyword>